<dbReference type="NCBIfam" id="TIGR00158">
    <property type="entry name" value="L9"/>
    <property type="match status" value="1"/>
</dbReference>
<keyword evidence="5 7" id="KW-0687">Ribonucleoprotein</keyword>
<evidence type="ECO:0000256" key="1">
    <source>
        <dbReference type="ARBA" id="ARBA00010605"/>
    </source>
</evidence>
<keyword evidence="2 7" id="KW-0699">rRNA-binding</keyword>
<evidence type="ECO:0000259" key="9">
    <source>
        <dbReference type="PROSITE" id="PS00651"/>
    </source>
</evidence>
<dbReference type="GO" id="GO:0005840">
    <property type="term" value="C:ribosome"/>
    <property type="evidence" value="ECO:0007669"/>
    <property type="project" value="UniProtKB-KW"/>
</dbReference>
<dbReference type="EMBL" id="JAVDDT010000002">
    <property type="protein sequence ID" value="MDQ2068844.1"/>
    <property type="molecule type" value="Genomic_DNA"/>
</dbReference>
<name>A0ABU0W491_9GAMM</name>
<reference evidence="10 11" key="1">
    <citation type="submission" date="2023-08" db="EMBL/GenBank/DDBJ databases">
        <title>Whole-genome sequencing of halo(alkali)philic microorganisms from hypersaline lakes.</title>
        <authorList>
            <person name="Sorokin D.Y."/>
            <person name="Abbas B."/>
            <person name="Merkel A.Y."/>
        </authorList>
    </citation>
    <scope>NUCLEOTIDE SEQUENCE [LARGE SCALE GENOMIC DNA]</scope>
    <source>
        <strain evidence="10 11">AB-CW4</strain>
    </source>
</reference>
<dbReference type="PROSITE" id="PS00651">
    <property type="entry name" value="RIBOSOMAL_L9"/>
    <property type="match status" value="1"/>
</dbReference>
<dbReference type="InterPro" id="IPR036935">
    <property type="entry name" value="Ribosomal_bL9_N_sf"/>
</dbReference>
<evidence type="ECO:0000256" key="4">
    <source>
        <dbReference type="ARBA" id="ARBA00022980"/>
    </source>
</evidence>
<dbReference type="InterPro" id="IPR000244">
    <property type="entry name" value="Ribosomal_bL9"/>
</dbReference>
<comment type="similarity">
    <text evidence="1 7">Belongs to the bacterial ribosomal protein bL9 family.</text>
</comment>
<protein>
    <recommendedName>
        <fullName evidence="6 7">Large ribosomal subunit protein bL9</fullName>
    </recommendedName>
</protein>
<dbReference type="InterPro" id="IPR020069">
    <property type="entry name" value="Ribosomal_bL9_C"/>
</dbReference>
<dbReference type="InterPro" id="IPR020594">
    <property type="entry name" value="Ribosomal_bL9_bac/chp"/>
</dbReference>
<evidence type="ECO:0000256" key="8">
    <source>
        <dbReference type="SAM" id="Coils"/>
    </source>
</evidence>
<keyword evidence="4 7" id="KW-0689">Ribosomal protein</keyword>
<proteinExistence type="inferred from homology"/>
<keyword evidence="11" id="KW-1185">Reference proteome</keyword>
<gene>
    <name evidence="7 10" type="primary">rplI</name>
    <name evidence="10" type="ORF">RBH19_03020</name>
</gene>
<dbReference type="HAMAP" id="MF_00503">
    <property type="entry name" value="Ribosomal_bL9"/>
    <property type="match status" value="1"/>
</dbReference>
<comment type="caution">
    <text evidence="10">The sequence shown here is derived from an EMBL/GenBank/DDBJ whole genome shotgun (WGS) entry which is preliminary data.</text>
</comment>
<feature type="coiled-coil region" evidence="8">
    <location>
        <begin position="37"/>
        <end position="75"/>
    </location>
</feature>
<dbReference type="Pfam" id="PF03948">
    <property type="entry name" value="Ribosomal_L9_C"/>
    <property type="match status" value="1"/>
</dbReference>
<dbReference type="SUPFAM" id="SSF55658">
    <property type="entry name" value="L9 N-domain-like"/>
    <property type="match status" value="1"/>
</dbReference>
<dbReference type="InterPro" id="IPR020070">
    <property type="entry name" value="Ribosomal_bL9_N"/>
</dbReference>
<sequence length="149" mass="16210">MEVILLDKVENLGGLGDKVTVKPGYGRNYLIPYGIAKPATKENIAEFEARRAELEKQAAEALEAAKARAEKLEGMTLEITAKAGSEGKLFGSVGPIDIEDALKAQGHEVERKEIRMHDGPLREAGEHKVDLHLHTDVDVTITVTVIGEE</sequence>
<keyword evidence="8" id="KW-0175">Coiled coil</keyword>
<dbReference type="SUPFAM" id="SSF55653">
    <property type="entry name" value="Ribosomal protein L9 C-domain"/>
    <property type="match status" value="1"/>
</dbReference>
<organism evidence="10 11">
    <name type="scientific">Natronospira bacteriovora</name>
    <dbReference type="NCBI Taxonomy" id="3069753"/>
    <lineage>
        <taxon>Bacteria</taxon>
        <taxon>Pseudomonadati</taxon>
        <taxon>Pseudomonadota</taxon>
        <taxon>Gammaproteobacteria</taxon>
        <taxon>Natronospirales</taxon>
        <taxon>Natronospiraceae</taxon>
        <taxon>Natronospira</taxon>
    </lineage>
</organism>
<evidence type="ECO:0000256" key="2">
    <source>
        <dbReference type="ARBA" id="ARBA00022730"/>
    </source>
</evidence>
<keyword evidence="3 7" id="KW-0694">RNA-binding</keyword>
<dbReference type="InterPro" id="IPR009027">
    <property type="entry name" value="Ribosomal_bL9/RNase_H1_N"/>
</dbReference>
<dbReference type="Proteomes" id="UP001239019">
    <property type="component" value="Unassembled WGS sequence"/>
</dbReference>
<dbReference type="RefSeq" id="WP_306727343.1">
    <property type="nucleotide sequence ID" value="NZ_JAVDDT010000002.1"/>
</dbReference>
<dbReference type="Gene3D" id="3.10.430.100">
    <property type="entry name" value="Ribosomal protein L9, C-terminal domain"/>
    <property type="match status" value="1"/>
</dbReference>
<evidence type="ECO:0000256" key="6">
    <source>
        <dbReference type="ARBA" id="ARBA00035292"/>
    </source>
</evidence>
<evidence type="ECO:0000256" key="7">
    <source>
        <dbReference type="HAMAP-Rule" id="MF_00503"/>
    </source>
</evidence>
<evidence type="ECO:0000256" key="5">
    <source>
        <dbReference type="ARBA" id="ARBA00023274"/>
    </source>
</evidence>
<comment type="function">
    <text evidence="7">Binds to the 23S rRNA.</text>
</comment>
<dbReference type="InterPro" id="IPR036791">
    <property type="entry name" value="Ribosomal_bL9_C_sf"/>
</dbReference>
<feature type="domain" description="Ribosomal protein L9" evidence="9">
    <location>
        <begin position="13"/>
        <end position="40"/>
    </location>
</feature>
<evidence type="ECO:0000313" key="11">
    <source>
        <dbReference type="Proteomes" id="UP001239019"/>
    </source>
</evidence>
<accession>A0ABU0W491</accession>
<dbReference type="Pfam" id="PF01281">
    <property type="entry name" value="Ribosomal_L9_N"/>
    <property type="match status" value="1"/>
</dbReference>
<evidence type="ECO:0000313" key="10">
    <source>
        <dbReference type="EMBL" id="MDQ2068844.1"/>
    </source>
</evidence>
<dbReference type="Gene3D" id="3.40.5.10">
    <property type="entry name" value="Ribosomal protein L9, N-terminal domain"/>
    <property type="match status" value="1"/>
</dbReference>
<dbReference type="PANTHER" id="PTHR21368">
    <property type="entry name" value="50S RIBOSOMAL PROTEIN L9"/>
    <property type="match status" value="1"/>
</dbReference>
<evidence type="ECO:0000256" key="3">
    <source>
        <dbReference type="ARBA" id="ARBA00022884"/>
    </source>
</evidence>